<evidence type="ECO:0000256" key="3">
    <source>
        <dbReference type="ARBA" id="ARBA00022827"/>
    </source>
</evidence>
<dbReference type="RefSeq" id="WP_378997785.1">
    <property type="nucleotide sequence ID" value="NZ_JBHSMT010000021.1"/>
</dbReference>
<dbReference type="InterPro" id="IPR036318">
    <property type="entry name" value="FAD-bd_PCMH-like_sf"/>
</dbReference>
<keyword evidence="7" id="KW-1185">Reference proteome</keyword>
<proteinExistence type="predicted"/>
<dbReference type="PANTHER" id="PTHR43716:SF1">
    <property type="entry name" value="D-2-HYDROXYGLUTARATE DEHYDROGENASE, MITOCHONDRIAL"/>
    <property type="match status" value="1"/>
</dbReference>
<keyword evidence="4" id="KW-0560">Oxidoreductase</keyword>
<keyword evidence="3" id="KW-0274">FAD</keyword>
<organism evidence="6 7">
    <name type="scientific">Paraherbaspirillum soli</name>
    <dbReference type="NCBI Taxonomy" id="631222"/>
    <lineage>
        <taxon>Bacteria</taxon>
        <taxon>Pseudomonadati</taxon>
        <taxon>Pseudomonadota</taxon>
        <taxon>Betaproteobacteria</taxon>
        <taxon>Burkholderiales</taxon>
        <taxon>Oxalobacteraceae</taxon>
        <taxon>Paraherbaspirillum</taxon>
    </lineage>
</organism>
<evidence type="ECO:0000256" key="1">
    <source>
        <dbReference type="ARBA" id="ARBA00001974"/>
    </source>
</evidence>
<dbReference type="InterPro" id="IPR006094">
    <property type="entry name" value="Oxid_FAD_bind_N"/>
</dbReference>
<dbReference type="InterPro" id="IPR004113">
    <property type="entry name" value="FAD-bd_oxidored_4_C"/>
</dbReference>
<evidence type="ECO:0000313" key="7">
    <source>
        <dbReference type="Proteomes" id="UP001596045"/>
    </source>
</evidence>
<dbReference type="Pfam" id="PF01565">
    <property type="entry name" value="FAD_binding_4"/>
    <property type="match status" value="1"/>
</dbReference>
<dbReference type="Gene3D" id="3.30.465.10">
    <property type="match status" value="1"/>
</dbReference>
<protein>
    <submittedName>
        <fullName evidence="6">FAD-binding oxidoreductase</fullName>
    </submittedName>
</protein>
<dbReference type="InterPro" id="IPR016164">
    <property type="entry name" value="FAD-linked_Oxase-like_C"/>
</dbReference>
<dbReference type="EMBL" id="JBHSMT010000021">
    <property type="protein sequence ID" value="MFC5474677.1"/>
    <property type="molecule type" value="Genomic_DNA"/>
</dbReference>
<comment type="cofactor">
    <cofactor evidence="1">
        <name>FAD</name>
        <dbReference type="ChEBI" id="CHEBI:57692"/>
    </cofactor>
</comment>
<evidence type="ECO:0000256" key="2">
    <source>
        <dbReference type="ARBA" id="ARBA00022630"/>
    </source>
</evidence>
<dbReference type="Gene3D" id="3.30.70.2740">
    <property type="match status" value="1"/>
</dbReference>
<keyword evidence="2" id="KW-0285">Flavoprotein</keyword>
<comment type="caution">
    <text evidence="6">The sequence shown here is derived from an EMBL/GenBank/DDBJ whole genome shotgun (WGS) entry which is preliminary data.</text>
</comment>
<dbReference type="SUPFAM" id="SSF55103">
    <property type="entry name" value="FAD-linked oxidases, C-terminal domain"/>
    <property type="match status" value="1"/>
</dbReference>
<dbReference type="InterPro" id="IPR051264">
    <property type="entry name" value="FAD-oxidored/transferase_4"/>
</dbReference>
<dbReference type="Pfam" id="PF02913">
    <property type="entry name" value="FAD-oxidase_C"/>
    <property type="match status" value="1"/>
</dbReference>
<accession>A0ABW0MBQ9</accession>
<dbReference type="InterPro" id="IPR016166">
    <property type="entry name" value="FAD-bd_PCMH"/>
</dbReference>
<gene>
    <name evidence="6" type="ORF">ACFPM8_12005</name>
</gene>
<sequence length="469" mass="51022">MEQVIQAIEALLGPQGCLIDQDARRPYESGARYGNGSAACIARPANVEEAAELLRLCARDKIRIVAQGANTGLVGAASPDRSGRDVVLSMERIKGIVEIDPVDRVVQAYAGTRLSDLNQALAPHGLCFPIDLGADPSLGGMLAANTGGARLIRYGDVRHNVLGLEALLMNPPGQRLDLTNRLRKNNTGPDWKQWFIGTGGAYGIVTQAVLQVHPLPQQCATALVVPASPEAGLLLLRDAERHFSDFLTAFEGISHNAMQSVLRHLPGMQAPFEPLPPYAFLIELSSARPRSADFDLEKLFGAWLEACFGDLILDAVIDKPEVLWRLRHAISESVRHEGKVIAFDIAVPRSRLAAFREEAVALVGRGYPGVGVFDFGHWGDGGLHFNLVVPQALMEVCSEERIAVLRQEIYDLAVRKYRGSFSAEHGVGPFNQSFYDRYTAPEQQALAAGMQAAFDPERLLGATRFMSAQ</sequence>
<reference evidence="7" key="1">
    <citation type="journal article" date="2019" name="Int. J. Syst. Evol. Microbiol.">
        <title>The Global Catalogue of Microorganisms (GCM) 10K type strain sequencing project: providing services to taxonomists for standard genome sequencing and annotation.</title>
        <authorList>
            <consortium name="The Broad Institute Genomics Platform"/>
            <consortium name="The Broad Institute Genome Sequencing Center for Infectious Disease"/>
            <person name="Wu L."/>
            <person name="Ma J."/>
        </authorList>
    </citation>
    <scope>NUCLEOTIDE SEQUENCE [LARGE SCALE GENOMIC DNA]</scope>
    <source>
        <strain evidence="7">JCM 17066</strain>
    </source>
</reference>
<name>A0ABW0MBQ9_9BURK</name>
<dbReference type="PROSITE" id="PS51387">
    <property type="entry name" value="FAD_PCMH"/>
    <property type="match status" value="1"/>
</dbReference>
<evidence type="ECO:0000256" key="4">
    <source>
        <dbReference type="ARBA" id="ARBA00023002"/>
    </source>
</evidence>
<evidence type="ECO:0000313" key="6">
    <source>
        <dbReference type="EMBL" id="MFC5474677.1"/>
    </source>
</evidence>
<feature type="domain" description="FAD-binding PCMH-type" evidence="5">
    <location>
        <begin position="34"/>
        <end position="215"/>
    </location>
</feature>
<dbReference type="Proteomes" id="UP001596045">
    <property type="component" value="Unassembled WGS sequence"/>
</dbReference>
<dbReference type="InterPro" id="IPR016169">
    <property type="entry name" value="FAD-bd_PCMH_sub2"/>
</dbReference>
<dbReference type="Gene3D" id="3.30.70.2190">
    <property type="match status" value="1"/>
</dbReference>
<evidence type="ECO:0000259" key="5">
    <source>
        <dbReference type="PROSITE" id="PS51387"/>
    </source>
</evidence>
<dbReference type="InterPro" id="IPR016167">
    <property type="entry name" value="FAD-bd_PCMH_sub1"/>
</dbReference>
<dbReference type="SUPFAM" id="SSF56176">
    <property type="entry name" value="FAD-binding/transporter-associated domain-like"/>
    <property type="match status" value="1"/>
</dbReference>
<dbReference type="Gene3D" id="3.30.43.10">
    <property type="entry name" value="Uridine Diphospho-n-acetylenolpyruvylglucosamine Reductase, domain 2"/>
    <property type="match status" value="1"/>
</dbReference>
<dbReference type="PANTHER" id="PTHR43716">
    <property type="entry name" value="D-2-HYDROXYGLUTARATE DEHYDROGENASE, MITOCHONDRIAL"/>
    <property type="match status" value="1"/>
</dbReference>